<dbReference type="EMBL" id="JBHUNA010000003">
    <property type="protein sequence ID" value="MFD2759657.1"/>
    <property type="molecule type" value="Genomic_DNA"/>
</dbReference>
<comment type="caution">
    <text evidence="1">The sequence shown here is derived from an EMBL/GenBank/DDBJ whole genome shotgun (WGS) entry which is preliminary data.</text>
</comment>
<dbReference type="RefSeq" id="WP_382390354.1">
    <property type="nucleotide sequence ID" value="NZ_JBHUNA010000003.1"/>
</dbReference>
<gene>
    <name evidence="1" type="ORF">ACFSUO_01475</name>
</gene>
<organism evidence="1 2">
    <name type="scientific">Lentibacillus juripiscarius</name>
    <dbReference type="NCBI Taxonomy" id="257446"/>
    <lineage>
        <taxon>Bacteria</taxon>
        <taxon>Bacillati</taxon>
        <taxon>Bacillota</taxon>
        <taxon>Bacilli</taxon>
        <taxon>Bacillales</taxon>
        <taxon>Bacillaceae</taxon>
        <taxon>Lentibacillus</taxon>
    </lineage>
</organism>
<dbReference type="Gene3D" id="1.20.58.1000">
    <property type="entry name" value="Metal-sensitive repressor, helix protomer"/>
    <property type="match status" value="1"/>
</dbReference>
<dbReference type="PANTHER" id="PTHR33677:SF5">
    <property type="entry name" value="TRANSCRIPTIONAL REPRESSOR FRMR"/>
    <property type="match status" value="1"/>
</dbReference>
<sequence length="86" mass="9969">MQYESDVKNRVKRIEGQVRGLMKMMEEEKECRDVVTQMTAVRNALDRTAALIVSQNLEQCIREEKQDGENSEDLIKEAVNLLVKSR</sequence>
<dbReference type="InterPro" id="IPR038390">
    <property type="entry name" value="Metal_Tscrpt_repr_sf"/>
</dbReference>
<dbReference type="CDD" id="cd10155">
    <property type="entry name" value="BsYrkD-like_DUF156"/>
    <property type="match status" value="1"/>
</dbReference>
<dbReference type="Proteomes" id="UP001597502">
    <property type="component" value="Unassembled WGS sequence"/>
</dbReference>
<dbReference type="Pfam" id="PF02583">
    <property type="entry name" value="Trns_repr_metal"/>
    <property type="match status" value="1"/>
</dbReference>
<accession>A0ABW5V0Z4</accession>
<reference evidence="2" key="1">
    <citation type="journal article" date="2019" name="Int. J. Syst. Evol. Microbiol.">
        <title>The Global Catalogue of Microorganisms (GCM) 10K type strain sequencing project: providing services to taxonomists for standard genome sequencing and annotation.</title>
        <authorList>
            <consortium name="The Broad Institute Genomics Platform"/>
            <consortium name="The Broad Institute Genome Sequencing Center for Infectious Disease"/>
            <person name="Wu L."/>
            <person name="Ma J."/>
        </authorList>
    </citation>
    <scope>NUCLEOTIDE SEQUENCE [LARGE SCALE GENOMIC DNA]</scope>
    <source>
        <strain evidence="2">TISTR 1535</strain>
    </source>
</reference>
<dbReference type="PANTHER" id="PTHR33677">
    <property type="entry name" value="TRANSCRIPTIONAL REPRESSOR FRMR-RELATED"/>
    <property type="match status" value="1"/>
</dbReference>
<evidence type="ECO:0000313" key="2">
    <source>
        <dbReference type="Proteomes" id="UP001597502"/>
    </source>
</evidence>
<protein>
    <submittedName>
        <fullName evidence="1">Metal-sensitive transcriptional regulator</fullName>
    </submittedName>
</protein>
<name>A0ABW5V0Z4_9BACI</name>
<keyword evidence="2" id="KW-1185">Reference proteome</keyword>
<dbReference type="InterPro" id="IPR003735">
    <property type="entry name" value="Metal_Tscrpt_repr"/>
</dbReference>
<proteinExistence type="predicted"/>
<evidence type="ECO:0000313" key="1">
    <source>
        <dbReference type="EMBL" id="MFD2759657.1"/>
    </source>
</evidence>